<evidence type="ECO:0000256" key="5">
    <source>
        <dbReference type="ARBA" id="ARBA00022980"/>
    </source>
</evidence>
<evidence type="ECO:0000256" key="8">
    <source>
        <dbReference type="HAMAP-Rule" id="MF_01328"/>
    </source>
</evidence>
<dbReference type="NCBIfam" id="TIGR03953">
    <property type="entry name" value="rplD_bact"/>
    <property type="match status" value="1"/>
</dbReference>
<dbReference type="EMBL" id="LT622871">
    <property type="protein sequence ID" value="SCW23020.1"/>
    <property type="molecule type" value="Genomic_DNA"/>
</dbReference>
<evidence type="ECO:0000256" key="7">
    <source>
        <dbReference type="ARBA" id="ARBA00035208"/>
    </source>
</evidence>
<dbReference type="GO" id="GO:1990904">
    <property type="term" value="C:ribonucleoprotein complex"/>
    <property type="evidence" value="ECO:0007669"/>
    <property type="project" value="UniProtKB-KW"/>
</dbReference>
<comment type="subunit">
    <text evidence="8">Part of the 50S ribosomal subunit.</text>
</comment>
<keyword evidence="3 8" id="KW-0699">rRNA-binding</keyword>
<evidence type="ECO:0000256" key="9">
    <source>
        <dbReference type="SAM" id="MobiDB-lite"/>
    </source>
</evidence>
<dbReference type="GO" id="GO:0006412">
    <property type="term" value="P:translation"/>
    <property type="evidence" value="ECO:0007669"/>
    <property type="project" value="UniProtKB-UniRule"/>
</dbReference>
<keyword evidence="10" id="KW-0150">Chloroplast</keyword>
<gene>
    <name evidence="8 10" type="primary">rpl4</name>
    <name evidence="10" type="ORF">H1444_160</name>
</gene>
<feature type="region of interest" description="Disordered" evidence="9">
    <location>
        <begin position="49"/>
        <end position="81"/>
    </location>
</feature>
<organism evidence="10">
    <name type="scientific">Nemalion sp. H.1444</name>
    <dbReference type="NCBI Taxonomy" id="1907586"/>
    <lineage>
        <taxon>Eukaryota</taxon>
        <taxon>Rhodophyta</taxon>
        <taxon>Florideophyceae</taxon>
        <taxon>Nemaliophycidae</taxon>
        <taxon>Nemaliales</taxon>
        <taxon>Nemaliaceae</taxon>
        <taxon>Nemalion</taxon>
    </lineage>
</organism>
<dbReference type="GO" id="GO:0009507">
    <property type="term" value="C:chloroplast"/>
    <property type="evidence" value="ECO:0007669"/>
    <property type="project" value="UniProtKB-SubCell"/>
</dbReference>
<comment type="similarity">
    <text evidence="2 8">Belongs to the universal ribosomal protein uL4 family.</text>
</comment>
<dbReference type="AlphaFoldDB" id="A0A1G4NWI2"/>
<keyword evidence="10" id="KW-0934">Plastid</keyword>
<dbReference type="PANTHER" id="PTHR10746">
    <property type="entry name" value="50S RIBOSOMAL PROTEIN L4"/>
    <property type="match status" value="1"/>
</dbReference>
<dbReference type="HAMAP" id="MF_01328_B">
    <property type="entry name" value="Ribosomal_uL4_B"/>
    <property type="match status" value="1"/>
</dbReference>
<evidence type="ECO:0000313" key="10">
    <source>
        <dbReference type="EMBL" id="SCW23020.1"/>
    </source>
</evidence>
<accession>A0A1G4NWI2</accession>
<evidence type="ECO:0000256" key="2">
    <source>
        <dbReference type="ARBA" id="ARBA00010528"/>
    </source>
</evidence>
<dbReference type="InterPro" id="IPR013005">
    <property type="entry name" value="Ribosomal_uL4-like"/>
</dbReference>
<geneLocation type="chloroplast" evidence="10"/>
<keyword evidence="5 8" id="KW-0689">Ribosomal protein</keyword>
<feature type="compositionally biased region" description="Basic residues" evidence="9">
    <location>
        <begin position="64"/>
        <end position="75"/>
    </location>
</feature>
<name>A0A1G4NWI2_9FLOR</name>
<dbReference type="SUPFAM" id="SSF52166">
    <property type="entry name" value="Ribosomal protein L4"/>
    <property type="match status" value="1"/>
</dbReference>
<evidence type="ECO:0000256" key="4">
    <source>
        <dbReference type="ARBA" id="ARBA00022884"/>
    </source>
</evidence>
<keyword evidence="6 8" id="KW-0687">Ribonucleoprotein</keyword>
<keyword evidence="4 8" id="KW-0694">RNA-binding</keyword>
<comment type="subcellular location">
    <subcellularLocation>
        <location evidence="8">Plastid</location>
        <location evidence="8">Chloroplast</location>
    </subcellularLocation>
</comment>
<evidence type="ECO:0000256" key="3">
    <source>
        <dbReference type="ARBA" id="ARBA00022730"/>
    </source>
</evidence>
<evidence type="ECO:0000256" key="6">
    <source>
        <dbReference type="ARBA" id="ARBA00023274"/>
    </source>
</evidence>
<dbReference type="InterPro" id="IPR023574">
    <property type="entry name" value="Ribosomal_uL4_dom_sf"/>
</dbReference>
<reference evidence="10" key="2">
    <citation type="submission" date="2016-10" db="EMBL/GenBank/DDBJ databases">
        <authorList>
            <person name="de Groot N.N."/>
        </authorList>
    </citation>
    <scope>NUCLEOTIDE SEQUENCE</scope>
    <source>
        <strain evidence="10">H.1444</strain>
    </source>
</reference>
<dbReference type="Pfam" id="PF00573">
    <property type="entry name" value="Ribosomal_L4"/>
    <property type="match status" value="1"/>
</dbReference>
<comment type="function">
    <text evidence="1 8">Probably binds the 23S rRNA.</text>
</comment>
<dbReference type="GO" id="GO:0019843">
    <property type="term" value="F:rRNA binding"/>
    <property type="evidence" value="ECO:0007669"/>
    <property type="project" value="UniProtKB-UniRule"/>
</dbReference>
<proteinExistence type="inferred from homology"/>
<dbReference type="GO" id="GO:0003735">
    <property type="term" value="F:structural constituent of ribosome"/>
    <property type="evidence" value="ECO:0007669"/>
    <property type="project" value="InterPro"/>
</dbReference>
<dbReference type="InterPro" id="IPR002136">
    <property type="entry name" value="Ribosomal_uL4"/>
</dbReference>
<evidence type="ECO:0000256" key="1">
    <source>
        <dbReference type="ARBA" id="ARBA00004083"/>
    </source>
</evidence>
<dbReference type="Gene3D" id="3.40.1370.10">
    <property type="match status" value="1"/>
</dbReference>
<reference evidence="10" key="1">
    <citation type="submission" date="2016-10" db="EMBL/GenBank/DDBJ databases">
        <title>Chloroplast genomes as a tool to resolve red algal phylogenies: a case study in the Nemaliales.</title>
        <authorList>
            <person name="Costa J.F."/>
            <person name="Lin S.M."/>
            <person name="Macaya E.C."/>
            <person name="Fernandez-Garcia C."/>
            <person name="Verbruggen H."/>
        </authorList>
    </citation>
    <scope>NUCLEOTIDE SEQUENCE</scope>
    <source>
        <strain evidence="10">H.1444</strain>
    </source>
</reference>
<dbReference type="PANTHER" id="PTHR10746:SF17">
    <property type="entry name" value="LARGE RIBOSOMAL SUBUNIT PROTEIN UL4C"/>
    <property type="match status" value="1"/>
</dbReference>
<dbReference type="GO" id="GO:0005840">
    <property type="term" value="C:ribosome"/>
    <property type="evidence" value="ECO:0007669"/>
    <property type="project" value="UniProtKB-KW"/>
</dbReference>
<sequence length="214" mass="23969">MSIENTAHYKVHKSDSNINETQEVRLKTSSQGAAYIVYRGLVNQMSKSRQGTACTKTRSEVRGGGKKPWKQKGTGKARAGSIRSPLWRGGGIIFGPKPQKYKSKINFKEKQLAIRNTLLNKAPDTTLINYDRLQLDCPKTRLICERLKAMNIDLTQSTLIIINKKDANLYLGIRNIKNVELLQADSLNILSLLKANSIIITHEALSIIKETYNG</sequence>
<protein>
    <recommendedName>
        <fullName evidence="7 8">Large ribosomal subunit protein uL4c</fullName>
    </recommendedName>
</protein>